<dbReference type="Gene3D" id="3.30.2350.10">
    <property type="entry name" value="Pseudouridine synthase"/>
    <property type="match status" value="1"/>
</dbReference>
<dbReference type="AlphaFoldDB" id="A0A9P6R610"/>
<dbReference type="SUPFAM" id="SSF55120">
    <property type="entry name" value="Pseudouridine synthase"/>
    <property type="match status" value="1"/>
</dbReference>
<dbReference type="Pfam" id="PF13847">
    <property type="entry name" value="Methyltransf_31"/>
    <property type="match status" value="1"/>
</dbReference>
<evidence type="ECO:0000313" key="6">
    <source>
        <dbReference type="EMBL" id="KAG0313397.1"/>
    </source>
</evidence>
<dbReference type="InterPro" id="IPR029063">
    <property type="entry name" value="SAM-dependent_MTases_sf"/>
</dbReference>
<dbReference type="InterPro" id="IPR002052">
    <property type="entry name" value="DNA_methylase_N6_adenine_CS"/>
</dbReference>
<evidence type="ECO:0000259" key="5">
    <source>
        <dbReference type="Pfam" id="PF13847"/>
    </source>
</evidence>
<evidence type="ECO:0000256" key="3">
    <source>
        <dbReference type="ARBA" id="ARBA00022691"/>
    </source>
</evidence>
<dbReference type="GO" id="GO:0032259">
    <property type="term" value="P:methylation"/>
    <property type="evidence" value="ECO:0007669"/>
    <property type="project" value="UniProtKB-KW"/>
</dbReference>
<dbReference type="PROSITE" id="PS00092">
    <property type="entry name" value="N6_MTASE"/>
    <property type="match status" value="1"/>
</dbReference>
<evidence type="ECO:0000313" key="7">
    <source>
        <dbReference type="Proteomes" id="UP000823405"/>
    </source>
</evidence>
<dbReference type="Proteomes" id="UP000823405">
    <property type="component" value="Unassembled WGS sequence"/>
</dbReference>
<keyword evidence="7" id="KW-1185">Reference proteome</keyword>
<dbReference type="InterPro" id="IPR020103">
    <property type="entry name" value="PsdUridine_synth_cat_dom_sf"/>
</dbReference>
<feature type="domain" description="Methyltransferase" evidence="5">
    <location>
        <begin position="439"/>
        <end position="517"/>
    </location>
</feature>
<dbReference type="GO" id="GO:0009982">
    <property type="term" value="F:pseudouridine synthase activity"/>
    <property type="evidence" value="ECO:0007669"/>
    <property type="project" value="InterPro"/>
</dbReference>
<accession>A0A9P6R610</accession>
<evidence type="ECO:0000256" key="4">
    <source>
        <dbReference type="SAM" id="MobiDB-lite"/>
    </source>
</evidence>
<sequence>MKELQLQVQDEDDGNRAWKFVLAHWKSVVKSREHNRKCFKRGEVTVNGVIAEVTRLLVKGDWVKIRFDDRAAHESVYGREKLDVRYEDDNLAVVVKPSGKTMVAVGFMLPFSVSPSRSVNGMADQLDQLDQDTEAQTGSEHIVVEEDREEEEEDDENEEDNFDIPSNISPTVGQQHRLPCAIHGIEKAANGLVLVAKTQSMRAILLKMHNEEQIVRTFRIICHGAFRKPKSDGEVADKTTNQDIQYYSPGASIPIDTTGLDAEYLKSIRVVHLTPSNESGLISTLDVTPRSPYMGVNIRRYLLSQGHPVVGDSGNTKPLKANRNKGLFSAVTKVEFKHPVQDKNVVASFDEPAKFEQLRNREQRACVRRKAEELEELRKGGVEPVSTFDRKSDKPIAYQIGEKDFFQMRFKVSPATLIPRSSTETLVKAAINISQQRPVKVLDVGTGSGCLLLALLNSLPLSTGVGVDISKEALEIANINKDLHSLSTRASFLPGDLGDLQGTPELFQSFDILVCNPPYLDSAKADRLKTLFAGTEHEPPVALFAEKEGYGAYELLAASLSRDLSTDSPRHIMTKGGFVVLEIGSGMGARVREIFKFLQFEEALKDNQDSERCLVFSLPTTAADPSTIVPTAI</sequence>
<keyword evidence="2" id="KW-0808">Transferase</keyword>
<keyword evidence="3" id="KW-0949">S-adenosyl-L-methionine</keyword>
<feature type="compositionally biased region" description="Acidic residues" evidence="4">
    <location>
        <begin position="146"/>
        <end position="162"/>
    </location>
</feature>
<evidence type="ECO:0000256" key="1">
    <source>
        <dbReference type="ARBA" id="ARBA00022603"/>
    </source>
</evidence>
<dbReference type="CDD" id="cd02440">
    <property type="entry name" value="AdoMet_MTases"/>
    <property type="match status" value="1"/>
</dbReference>
<dbReference type="GO" id="GO:0001522">
    <property type="term" value="P:pseudouridine synthesis"/>
    <property type="evidence" value="ECO:0007669"/>
    <property type="project" value="InterPro"/>
</dbReference>
<dbReference type="GO" id="GO:0003723">
    <property type="term" value="F:RNA binding"/>
    <property type="evidence" value="ECO:0007669"/>
    <property type="project" value="InterPro"/>
</dbReference>
<dbReference type="InterPro" id="IPR004556">
    <property type="entry name" value="HemK-like"/>
</dbReference>
<dbReference type="GO" id="GO:0005739">
    <property type="term" value="C:mitochondrion"/>
    <property type="evidence" value="ECO:0007669"/>
    <property type="project" value="TreeGrafter"/>
</dbReference>
<dbReference type="SUPFAM" id="SSF53335">
    <property type="entry name" value="S-adenosyl-L-methionine-dependent methyltransferases"/>
    <property type="match status" value="1"/>
</dbReference>
<organism evidence="6 7">
    <name type="scientific">Linnemannia gamsii</name>
    <dbReference type="NCBI Taxonomy" id="64522"/>
    <lineage>
        <taxon>Eukaryota</taxon>
        <taxon>Fungi</taxon>
        <taxon>Fungi incertae sedis</taxon>
        <taxon>Mucoromycota</taxon>
        <taxon>Mortierellomycotina</taxon>
        <taxon>Mortierellomycetes</taxon>
        <taxon>Mortierellales</taxon>
        <taxon>Mortierellaceae</taxon>
        <taxon>Linnemannia</taxon>
    </lineage>
</organism>
<evidence type="ECO:0000256" key="2">
    <source>
        <dbReference type="ARBA" id="ARBA00022679"/>
    </source>
</evidence>
<dbReference type="EMBL" id="JAAAIN010000516">
    <property type="protein sequence ID" value="KAG0313397.1"/>
    <property type="molecule type" value="Genomic_DNA"/>
</dbReference>
<reference evidence="6" key="1">
    <citation type="journal article" date="2020" name="Fungal Divers.">
        <title>Resolving the Mortierellaceae phylogeny through synthesis of multi-gene phylogenetics and phylogenomics.</title>
        <authorList>
            <person name="Vandepol N."/>
            <person name="Liber J."/>
            <person name="Desiro A."/>
            <person name="Na H."/>
            <person name="Kennedy M."/>
            <person name="Barry K."/>
            <person name="Grigoriev I.V."/>
            <person name="Miller A.N."/>
            <person name="O'Donnell K."/>
            <person name="Stajich J.E."/>
            <person name="Bonito G."/>
        </authorList>
    </citation>
    <scope>NUCLEOTIDE SEQUENCE</scope>
    <source>
        <strain evidence="6">NVP60</strain>
    </source>
</reference>
<dbReference type="NCBIfam" id="TIGR00536">
    <property type="entry name" value="hemK_fam"/>
    <property type="match status" value="1"/>
</dbReference>
<name>A0A9P6R610_9FUNG</name>
<dbReference type="OrthoDB" id="269872at2759"/>
<proteinExistence type="predicted"/>
<dbReference type="PANTHER" id="PTHR18895:SF74">
    <property type="entry name" value="MTRF1L RELEASE FACTOR GLUTAMINE METHYLTRANSFERASE"/>
    <property type="match status" value="1"/>
</dbReference>
<dbReference type="GO" id="GO:0008276">
    <property type="term" value="F:protein methyltransferase activity"/>
    <property type="evidence" value="ECO:0007669"/>
    <property type="project" value="InterPro"/>
</dbReference>
<dbReference type="InterPro" id="IPR050320">
    <property type="entry name" value="N5-glutamine_MTase"/>
</dbReference>
<gene>
    <name evidence="6" type="ORF">BGZ97_010201</name>
</gene>
<keyword evidence="1" id="KW-0489">Methyltransferase</keyword>
<dbReference type="InterPro" id="IPR025714">
    <property type="entry name" value="Methyltranfer_dom"/>
</dbReference>
<dbReference type="PANTHER" id="PTHR18895">
    <property type="entry name" value="HEMK METHYLTRANSFERASE"/>
    <property type="match status" value="1"/>
</dbReference>
<dbReference type="Gene3D" id="3.40.50.150">
    <property type="entry name" value="Vaccinia Virus protein VP39"/>
    <property type="match status" value="1"/>
</dbReference>
<protein>
    <recommendedName>
        <fullName evidence="5">Methyltransferase domain-containing protein</fullName>
    </recommendedName>
</protein>
<comment type="caution">
    <text evidence="6">The sequence shown here is derived from an EMBL/GenBank/DDBJ whole genome shotgun (WGS) entry which is preliminary data.</text>
</comment>
<feature type="region of interest" description="Disordered" evidence="4">
    <location>
        <begin position="131"/>
        <end position="169"/>
    </location>
</feature>